<dbReference type="PROSITE" id="PS50173">
    <property type="entry name" value="UMUC"/>
    <property type="match status" value="1"/>
</dbReference>
<comment type="caution">
    <text evidence="4">The sequence shown here is derived from an EMBL/GenBank/DDBJ whole genome shotgun (WGS) entry which is preliminary data.</text>
</comment>
<feature type="compositionally biased region" description="Low complexity" evidence="2">
    <location>
        <begin position="458"/>
        <end position="469"/>
    </location>
</feature>
<dbReference type="InterPro" id="IPR036775">
    <property type="entry name" value="DNA_pol_Y-fam_lit_finger_sf"/>
</dbReference>
<dbReference type="EMBL" id="VIIS01001906">
    <property type="protein sequence ID" value="KAF0291096.1"/>
    <property type="molecule type" value="Genomic_DNA"/>
</dbReference>
<dbReference type="InterPro" id="IPR043128">
    <property type="entry name" value="Rev_trsase/Diguanyl_cyclase"/>
</dbReference>
<dbReference type="Gene3D" id="6.10.250.1630">
    <property type="match status" value="2"/>
</dbReference>
<gene>
    <name evidence="4" type="primary">POLI_1</name>
    <name evidence="4" type="ORF">FJT64_010720</name>
</gene>
<dbReference type="Pfam" id="PF11799">
    <property type="entry name" value="IMS_C"/>
    <property type="match status" value="1"/>
</dbReference>
<dbReference type="Gene3D" id="1.10.150.20">
    <property type="entry name" value="5' to 3' exonuclease, C-terminal subdomain"/>
    <property type="match status" value="1"/>
</dbReference>
<dbReference type="Gene3D" id="3.30.70.270">
    <property type="match status" value="1"/>
</dbReference>
<proteinExistence type="predicted"/>
<dbReference type="Gene3D" id="3.30.1490.100">
    <property type="entry name" value="DNA polymerase, Y-family, little finger domain"/>
    <property type="match status" value="1"/>
</dbReference>
<feature type="region of interest" description="Disordered" evidence="2">
    <location>
        <begin position="446"/>
        <end position="472"/>
    </location>
</feature>
<dbReference type="GO" id="GO:0019985">
    <property type="term" value="P:translesion synthesis"/>
    <property type="evidence" value="ECO:0007669"/>
    <property type="project" value="TreeGrafter"/>
</dbReference>
<protein>
    <submittedName>
        <fullName evidence="4">DNA polymerase iota</fullName>
    </submittedName>
</protein>
<dbReference type="AlphaFoldDB" id="A0A6A4V943"/>
<dbReference type="PANTHER" id="PTHR46404:SF1">
    <property type="entry name" value="DNA POLYMERASE IOTA"/>
    <property type="match status" value="1"/>
</dbReference>
<feature type="region of interest" description="Disordered" evidence="2">
    <location>
        <begin position="502"/>
        <end position="573"/>
    </location>
</feature>
<dbReference type="OrthoDB" id="1747274at2759"/>
<sequence length="586" mass="62685">MSAPFVDCAEMEDDPAEEDLADAGPAEPEEVWRSTAADPSPSHRRCVIHIDIDCFYAQVEMLERPELRDKPLGIQQKNIVVTSNYAARARGVGKCCLVTEALQACPDLVLVNGSDLTRYRRMSARIHRLLTRFSRRVERLGFDENFLDVVEAATRAAGGPPVAAPPGHALGSADSCSCGCSARLTAAASLAADVRRALREELGITSCAGIGFNKLLAKLAGATHKPDQQTVLFFGGVNELLLSAGAVRSLPGVGSRTAAQLGDLGVRTTADLRRATPAQLRPLGSAATVTALRALAFGVDPGEVKPSSAALSIGVEDGFRRVDSVEECEVKLRELARRVLVLLGEDGRTPTVLKLSIRRYNREDYGRFRESRQTKVPPSLFARWREREREVGDRLLAEAMVLLKKMLKDEPFHLTLLGLAVTGFSEHSGSEKAGIARFVQKAASSATKRKSLDDATGDDAPPGGVDPAVWESLPPDIKSELIRDQEVGPSKKQKQRSIASFFGGSIDSKSGGGSGTGPEDWDPDVFSQLPPDIQFELKMARRSAGRGAPSGDKKVSPRGPTAAGAAAGAGTAGRARNGSILKFFKK</sequence>
<name>A0A6A4V943_AMPAM</name>
<dbReference type="Proteomes" id="UP000440578">
    <property type="component" value="Unassembled WGS sequence"/>
</dbReference>
<accession>A0A6A4V943</accession>
<organism evidence="4 5">
    <name type="scientific">Amphibalanus amphitrite</name>
    <name type="common">Striped barnacle</name>
    <name type="synonym">Balanus amphitrite</name>
    <dbReference type="NCBI Taxonomy" id="1232801"/>
    <lineage>
        <taxon>Eukaryota</taxon>
        <taxon>Metazoa</taxon>
        <taxon>Ecdysozoa</taxon>
        <taxon>Arthropoda</taxon>
        <taxon>Crustacea</taxon>
        <taxon>Multicrustacea</taxon>
        <taxon>Cirripedia</taxon>
        <taxon>Thoracica</taxon>
        <taxon>Thoracicalcarea</taxon>
        <taxon>Balanomorpha</taxon>
        <taxon>Balanoidea</taxon>
        <taxon>Balanidae</taxon>
        <taxon>Amphibalaninae</taxon>
        <taxon>Amphibalanus</taxon>
    </lineage>
</organism>
<dbReference type="InterPro" id="IPR017961">
    <property type="entry name" value="DNA_pol_Y-fam_little_finger"/>
</dbReference>
<dbReference type="Pfam" id="PF00817">
    <property type="entry name" value="IMS"/>
    <property type="match status" value="1"/>
</dbReference>
<dbReference type="SUPFAM" id="SSF100879">
    <property type="entry name" value="Lesion bypass DNA polymerase (Y-family), little finger domain"/>
    <property type="match status" value="1"/>
</dbReference>
<keyword evidence="5" id="KW-1185">Reference proteome</keyword>
<dbReference type="GO" id="GO:0003684">
    <property type="term" value="F:damaged DNA binding"/>
    <property type="evidence" value="ECO:0007669"/>
    <property type="project" value="InterPro"/>
</dbReference>
<dbReference type="InterPro" id="IPR025527">
    <property type="entry name" value="HUWE1/Rev1_UBM"/>
</dbReference>
<feature type="compositionally biased region" description="Low complexity" evidence="2">
    <location>
        <begin position="557"/>
        <end position="573"/>
    </location>
</feature>
<dbReference type="SUPFAM" id="SSF56672">
    <property type="entry name" value="DNA/RNA polymerases"/>
    <property type="match status" value="1"/>
</dbReference>
<dbReference type="Pfam" id="PF14377">
    <property type="entry name" value="UBM"/>
    <property type="match status" value="2"/>
</dbReference>
<reference evidence="4 5" key="1">
    <citation type="submission" date="2019-07" db="EMBL/GenBank/DDBJ databases">
        <title>Draft genome assembly of a fouling barnacle, Amphibalanus amphitrite (Darwin, 1854): The first reference genome for Thecostraca.</title>
        <authorList>
            <person name="Kim W."/>
        </authorList>
    </citation>
    <scope>NUCLEOTIDE SEQUENCE [LARGE SCALE GENOMIC DNA]</scope>
    <source>
        <strain evidence="4">SNU_AA5</strain>
        <tissue evidence="4">Soma without cirri and trophi</tissue>
    </source>
</reference>
<dbReference type="GO" id="GO:0003887">
    <property type="term" value="F:DNA-directed DNA polymerase activity"/>
    <property type="evidence" value="ECO:0007669"/>
    <property type="project" value="TreeGrafter"/>
</dbReference>
<dbReference type="InterPro" id="IPR001126">
    <property type="entry name" value="UmuC"/>
</dbReference>
<evidence type="ECO:0000256" key="2">
    <source>
        <dbReference type="SAM" id="MobiDB-lite"/>
    </source>
</evidence>
<evidence type="ECO:0000313" key="4">
    <source>
        <dbReference type="EMBL" id="KAF0291096.1"/>
    </source>
</evidence>
<feature type="domain" description="UmuC" evidence="3">
    <location>
        <begin position="47"/>
        <end position="254"/>
    </location>
</feature>
<evidence type="ECO:0000259" key="3">
    <source>
        <dbReference type="PROSITE" id="PS50173"/>
    </source>
</evidence>
<dbReference type="FunFam" id="3.40.1170.60:FF:000006">
    <property type="entry name" value="DNA polymerase iota"/>
    <property type="match status" value="1"/>
</dbReference>
<dbReference type="PANTHER" id="PTHR46404">
    <property type="entry name" value="DNA POLYMERASE IOTA"/>
    <property type="match status" value="1"/>
</dbReference>
<feature type="compositionally biased region" description="Acidic residues" evidence="2">
    <location>
        <begin position="9"/>
        <end position="21"/>
    </location>
</feature>
<dbReference type="InterPro" id="IPR043502">
    <property type="entry name" value="DNA/RNA_pol_sf"/>
</dbReference>
<dbReference type="Gene3D" id="3.40.1170.60">
    <property type="match status" value="1"/>
</dbReference>
<keyword evidence="1" id="KW-0808">Transferase</keyword>
<dbReference type="GO" id="GO:0006281">
    <property type="term" value="P:DNA repair"/>
    <property type="evidence" value="ECO:0007669"/>
    <property type="project" value="InterPro"/>
</dbReference>
<evidence type="ECO:0000313" key="5">
    <source>
        <dbReference type="Proteomes" id="UP000440578"/>
    </source>
</evidence>
<evidence type="ECO:0000256" key="1">
    <source>
        <dbReference type="ARBA" id="ARBA00022679"/>
    </source>
</evidence>
<feature type="region of interest" description="Disordered" evidence="2">
    <location>
        <begin position="1"/>
        <end position="39"/>
    </location>
</feature>